<organism evidence="1 2">
    <name type="scientific">Corchorus capsularis</name>
    <name type="common">Jute</name>
    <dbReference type="NCBI Taxonomy" id="210143"/>
    <lineage>
        <taxon>Eukaryota</taxon>
        <taxon>Viridiplantae</taxon>
        <taxon>Streptophyta</taxon>
        <taxon>Embryophyta</taxon>
        <taxon>Tracheophyta</taxon>
        <taxon>Spermatophyta</taxon>
        <taxon>Magnoliopsida</taxon>
        <taxon>eudicotyledons</taxon>
        <taxon>Gunneridae</taxon>
        <taxon>Pentapetalae</taxon>
        <taxon>rosids</taxon>
        <taxon>malvids</taxon>
        <taxon>Malvales</taxon>
        <taxon>Malvaceae</taxon>
        <taxon>Grewioideae</taxon>
        <taxon>Apeibeae</taxon>
        <taxon>Corchorus</taxon>
    </lineage>
</organism>
<dbReference type="AlphaFoldDB" id="A0A1R3JHM9"/>
<reference evidence="1 2" key="1">
    <citation type="submission" date="2013-09" db="EMBL/GenBank/DDBJ databases">
        <title>Corchorus capsularis genome sequencing.</title>
        <authorList>
            <person name="Alam M."/>
            <person name="Haque M.S."/>
            <person name="Islam M.S."/>
            <person name="Emdad E.M."/>
            <person name="Islam M.M."/>
            <person name="Ahmed B."/>
            <person name="Halim A."/>
            <person name="Hossen Q.M.M."/>
            <person name="Hossain M.Z."/>
            <person name="Ahmed R."/>
            <person name="Khan M.M."/>
            <person name="Islam R."/>
            <person name="Rashid M.M."/>
            <person name="Khan S.A."/>
            <person name="Rahman M.S."/>
            <person name="Alam M."/>
        </authorList>
    </citation>
    <scope>NUCLEOTIDE SEQUENCE [LARGE SCALE GENOMIC DNA]</scope>
    <source>
        <strain evidence="2">cv. CVL-1</strain>
        <tissue evidence="1">Whole seedling</tissue>
    </source>
</reference>
<gene>
    <name evidence="1" type="ORF">CCACVL1_06082</name>
</gene>
<proteinExistence type="predicted"/>
<accession>A0A1R3JHM9</accession>
<dbReference type="Gramene" id="OMO94265">
    <property type="protein sequence ID" value="OMO94265"/>
    <property type="gene ID" value="CCACVL1_06082"/>
</dbReference>
<dbReference type="Proteomes" id="UP000188268">
    <property type="component" value="Unassembled WGS sequence"/>
</dbReference>
<evidence type="ECO:0000313" key="1">
    <source>
        <dbReference type="EMBL" id="OMO94265.1"/>
    </source>
</evidence>
<comment type="caution">
    <text evidence="1">The sequence shown here is derived from an EMBL/GenBank/DDBJ whole genome shotgun (WGS) entry which is preliminary data.</text>
</comment>
<sequence length="22" mass="2385">MDGKVAQGAKCMKEGPTNFIRC</sequence>
<name>A0A1R3JHM9_COCAP</name>
<dbReference type="EMBL" id="AWWV01007910">
    <property type="protein sequence ID" value="OMO94265.1"/>
    <property type="molecule type" value="Genomic_DNA"/>
</dbReference>
<keyword evidence="2" id="KW-1185">Reference proteome</keyword>
<protein>
    <submittedName>
        <fullName evidence="1">Uncharacterized protein</fullName>
    </submittedName>
</protein>
<evidence type="ECO:0000313" key="2">
    <source>
        <dbReference type="Proteomes" id="UP000188268"/>
    </source>
</evidence>